<protein>
    <submittedName>
        <fullName evidence="1">Uncharacterized protein</fullName>
    </submittedName>
</protein>
<reference evidence="2" key="1">
    <citation type="journal article" date="2005" name="Nature">
        <title>The map-based sequence of the rice genome.</title>
        <authorList>
            <consortium name="International rice genome sequencing project (IRGSP)"/>
            <person name="Matsumoto T."/>
            <person name="Wu J."/>
            <person name="Kanamori H."/>
            <person name="Katayose Y."/>
            <person name="Fujisawa M."/>
            <person name="Namiki N."/>
            <person name="Mizuno H."/>
            <person name="Yamamoto K."/>
            <person name="Antonio B.A."/>
            <person name="Baba T."/>
            <person name="Sakata K."/>
            <person name="Nagamura Y."/>
            <person name="Aoki H."/>
            <person name="Arikawa K."/>
            <person name="Arita K."/>
            <person name="Bito T."/>
            <person name="Chiden Y."/>
            <person name="Fujitsuka N."/>
            <person name="Fukunaka R."/>
            <person name="Hamada M."/>
            <person name="Harada C."/>
            <person name="Hayashi A."/>
            <person name="Hijishita S."/>
            <person name="Honda M."/>
            <person name="Hosokawa S."/>
            <person name="Ichikawa Y."/>
            <person name="Idonuma A."/>
            <person name="Iijima M."/>
            <person name="Ikeda M."/>
            <person name="Ikeno M."/>
            <person name="Ito K."/>
            <person name="Ito S."/>
            <person name="Ito T."/>
            <person name="Ito Y."/>
            <person name="Ito Y."/>
            <person name="Iwabuchi A."/>
            <person name="Kamiya K."/>
            <person name="Karasawa W."/>
            <person name="Kurita K."/>
            <person name="Katagiri S."/>
            <person name="Kikuta A."/>
            <person name="Kobayashi H."/>
            <person name="Kobayashi N."/>
            <person name="Machita K."/>
            <person name="Maehara T."/>
            <person name="Masukawa M."/>
            <person name="Mizubayashi T."/>
            <person name="Mukai Y."/>
            <person name="Nagasaki H."/>
            <person name="Nagata Y."/>
            <person name="Naito S."/>
            <person name="Nakashima M."/>
            <person name="Nakama Y."/>
            <person name="Nakamichi Y."/>
            <person name="Nakamura M."/>
            <person name="Meguro A."/>
            <person name="Negishi M."/>
            <person name="Ohta I."/>
            <person name="Ohta T."/>
            <person name="Okamoto M."/>
            <person name="Ono N."/>
            <person name="Saji S."/>
            <person name="Sakaguchi M."/>
            <person name="Sakai K."/>
            <person name="Shibata M."/>
            <person name="Shimokawa T."/>
            <person name="Song J."/>
            <person name="Takazaki Y."/>
            <person name="Terasawa K."/>
            <person name="Tsugane M."/>
            <person name="Tsuji K."/>
            <person name="Ueda S."/>
            <person name="Waki K."/>
            <person name="Yamagata H."/>
            <person name="Yamamoto M."/>
            <person name="Yamamoto S."/>
            <person name="Yamane H."/>
            <person name="Yoshiki S."/>
            <person name="Yoshihara R."/>
            <person name="Yukawa K."/>
            <person name="Zhong H."/>
            <person name="Yano M."/>
            <person name="Yuan Q."/>
            <person name="Ouyang S."/>
            <person name="Liu J."/>
            <person name="Jones K.M."/>
            <person name="Gansberger K."/>
            <person name="Moffat K."/>
            <person name="Hill J."/>
            <person name="Bera J."/>
            <person name="Fadrosh D."/>
            <person name="Jin S."/>
            <person name="Johri S."/>
            <person name="Kim M."/>
            <person name="Overton L."/>
            <person name="Reardon M."/>
            <person name="Tsitrin T."/>
            <person name="Vuong H."/>
            <person name="Weaver B."/>
            <person name="Ciecko A."/>
            <person name="Tallon L."/>
            <person name="Jackson J."/>
            <person name="Pai G."/>
            <person name="Aken S.V."/>
            <person name="Utterback T."/>
            <person name="Reidmuller S."/>
            <person name="Feldblyum T."/>
            <person name="Hsiao J."/>
            <person name="Zismann V."/>
            <person name="Iobst S."/>
            <person name="de Vazeille A.R."/>
            <person name="Buell C.R."/>
            <person name="Ying K."/>
            <person name="Li Y."/>
            <person name="Lu T."/>
            <person name="Huang Y."/>
            <person name="Zhao Q."/>
            <person name="Feng Q."/>
            <person name="Zhang L."/>
            <person name="Zhu J."/>
            <person name="Weng Q."/>
            <person name="Mu J."/>
            <person name="Lu Y."/>
            <person name="Fan D."/>
            <person name="Liu Y."/>
            <person name="Guan J."/>
            <person name="Zhang Y."/>
            <person name="Yu S."/>
            <person name="Liu X."/>
            <person name="Zhang Y."/>
            <person name="Hong G."/>
            <person name="Han B."/>
            <person name="Choisne N."/>
            <person name="Demange N."/>
            <person name="Orjeda G."/>
            <person name="Samain S."/>
            <person name="Cattolico L."/>
            <person name="Pelletier E."/>
            <person name="Couloux A."/>
            <person name="Segurens B."/>
            <person name="Wincker P."/>
            <person name="D'Hont A."/>
            <person name="Scarpelli C."/>
            <person name="Weissenbach J."/>
            <person name="Salanoubat M."/>
            <person name="Quetier F."/>
            <person name="Yu Y."/>
            <person name="Kim H.R."/>
            <person name="Rambo T."/>
            <person name="Currie J."/>
            <person name="Collura K."/>
            <person name="Luo M."/>
            <person name="Yang T."/>
            <person name="Ammiraju J.S.S."/>
            <person name="Engler F."/>
            <person name="Soderlund C."/>
            <person name="Wing R.A."/>
            <person name="Palmer L.E."/>
            <person name="de la Bastide M."/>
            <person name="Spiegel L."/>
            <person name="Nascimento L."/>
            <person name="Zutavern T."/>
            <person name="O'Shaughnessy A."/>
            <person name="Dike S."/>
            <person name="Dedhia N."/>
            <person name="Preston R."/>
            <person name="Balija V."/>
            <person name="McCombie W.R."/>
            <person name="Chow T."/>
            <person name="Chen H."/>
            <person name="Chung M."/>
            <person name="Chen C."/>
            <person name="Shaw J."/>
            <person name="Wu H."/>
            <person name="Hsiao K."/>
            <person name="Chao Y."/>
            <person name="Chu M."/>
            <person name="Cheng C."/>
            <person name="Hour A."/>
            <person name="Lee P."/>
            <person name="Lin S."/>
            <person name="Lin Y."/>
            <person name="Liou J."/>
            <person name="Liu S."/>
            <person name="Hsing Y."/>
            <person name="Raghuvanshi S."/>
            <person name="Mohanty A."/>
            <person name="Bharti A.K."/>
            <person name="Gaur A."/>
            <person name="Gupta V."/>
            <person name="Kumar D."/>
            <person name="Ravi V."/>
            <person name="Vij S."/>
            <person name="Kapur A."/>
            <person name="Khurana P."/>
            <person name="Khurana P."/>
            <person name="Khurana J.P."/>
            <person name="Tyagi A.K."/>
            <person name="Gaikwad K."/>
            <person name="Singh A."/>
            <person name="Dalal V."/>
            <person name="Srivastava S."/>
            <person name="Dixit A."/>
            <person name="Pal A.K."/>
            <person name="Ghazi I.A."/>
            <person name="Yadav M."/>
            <person name="Pandit A."/>
            <person name="Bhargava A."/>
            <person name="Sureshbabu K."/>
            <person name="Batra K."/>
            <person name="Sharma T.R."/>
            <person name="Mohapatra T."/>
            <person name="Singh N.K."/>
            <person name="Messing J."/>
            <person name="Nelson A.B."/>
            <person name="Fuks G."/>
            <person name="Kavchok S."/>
            <person name="Keizer G."/>
            <person name="Linton E."/>
            <person name="Llaca V."/>
            <person name="Song R."/>
            <person name="Tanyolac B."/>
            <person name="Young S."/>
            <person name="Ho-Il K."/>
            <person name="Hahn J.H."/>
            <person name="Sangsakoo G."/>
            <person name="Vanavichit A."/>
            <person name="de Mattos Luiz.A.T."/>
            <person name="Zimmer P.D."/>
            <person name="Malone G."/>
            <person name="Dellagostin O."/>
            <person name="de Oliveira A.C."/>
            <person name="Bevan M."/>
            <person name="Bancroft I."/>
            <person name="Minx P."/>
            <person name="Cordum H."/>
            <person name="Wilson R."/>
            <person name="Cheng Z."/>
            <person name="Jin W."/>
            <person name="Jiang J."/>
            <person name="Leong S.A."/>
            <person name="Iwama H."/>
            <person name="Gojobori T."/>
            <person name="Itoh T."/>
            <person name="Niimura Y."/>
            <person name="Fujii Y."/>
            <person name="Habara T."/>
            <person name="Sakai H."/>
            <person name="Sato Y."/>
            <person name="Wilson G."/>
            <person name="Kumar K."/>
            <person name="McCouch S."/>
            <person name="Juretic N."/>
            <person name="Hoen D."/>
            <person name="Wright S."/>
            <person name="Bruskiewich R."/>
            <person name="Bureau T."/>
            <person name="Miyao A."/>
            <person name="Hirochika H."/>
            <person name="Nishikawa T."/>
            <person name="Kadowaki K."/>
            <person name="Sugiura M."/>
            <person name="Burr B."/>
            <person name="Sasaki T."/>
        </authorList>
    </citation>
    <scope>NUCLEOTIDE SEQUENCE [LARGE SCALE GENOMIC DNA]</scope>
    <source>
        <strain evidence="2">cv. Nipponbare</strain>
    </source>
</reference>
<gene>
    <name evidence="1" type="primary">OJ1212_D02.9</name>
</gene>
<reference evidence="2" key="2">
    <citation type="journal article" date="2008" name="Nucleic Acids Res.">
        <title>The rice annotation project database (RAP-DB): 2008 update.</title>
        <authorList>
            <consortium name="The rice annotation project (RAP)"/>
        </authorList>
    </citation>
    <scope>GENOME REANNOTATION</scope>
    <source>
        <strain evidence="2">cv. Nipponbare</strain>
    </source>
</reference>
<evidence type="ECO:0000313" key="1">
    <source>
        <dbReference type="EMBL" id="BAD22123.1"/>
    </source>
</evidence>
<sequence length="52" mass="5915">MEHGGNGGNWPCRVPKHMMEAELLTTFQEVAIVDEVTVIKDKRPLCDLYTQI</sequence>
<organism evidence="1 2">
    <name type="scientific">Oryza sativa subsp. japonica</name>
    <name type="common">Rice</name>
    <dbReference type="NCBI Taxonomy" id="39947"/>
    <lineage>
        <taxon>Eukaryota</taxon>
        <taxon>Viridiplantae</taxon>
        <taxon>Streptophyta</taxon>
        <taxon>Embryophyta</taxon>
        <taxon>Tracheophyta</taxon>
        <taxon>Spermatophyta</taxon>
        <taxon>Magnoliopsida</taxon>
        <taxon>Liliopsida</taxon>
        <taxon>Poales</taxon>
        <taxon>Poaceae</taxon>
        <taxon>BOP clade</taxon>
        <taxon>Oryzoideae</taxon>
        <taxon>Oryzeae</taxon>
        <taxon>Oryzinae</taxon>
        <taxon>Oryza</taxon>
        <taxon>Oryza sativa</taxon>
    </lineage>
</organism>
<name>Q6K5K5_ORYSJ</name>
<evidence type="ECO:0000313" key="2">
    <source>
        <dbReference type="Proteomes" id="UP000000763"/>
    </source>
</evidence>
<proteinExistence type="predicted"/>
<dbReference type="AlphaFoldDB" id="Q6K5K5"/>
<accession>Q6K5K5</accession>
<dbReference type="Proteomes" id="UP000000763">
    <property type="component" value="Chromosome 2"/>
</dbReference>
<dbReference type="EMBL" id="AP005384">
    <property type="protein sequence ID" value="BAD22123.1"/>
    <property type="molecule type" value="Genomic_DNA"/>
</dbReference>